<dbReference type="PANTHER" id="PTHR43653">
    <property type="entry name" value="CYTOCHROME C ASSEMBLY PROTEIN-RELATED"/>
    <property type="match status" value="1"/>
</dbReference>
<comment type="similarity">
    <text evidence="1">Belongs to the CcmF/CycK/Ccl1/NrfE/CcsA family.</text>
</comment>
<protein>
    <submittedName>
        <fullName evidence="3">Uncharacterized protein</fullName>
    </submittedName>
</protein>
<sequence>MGGMNGKYKNGQSGGRGDKTEALARQVILGMLFHTLAQFYIKFFLRPAESIQINKKWYLLMKCHCMDLPPPTAREAFDGEKNKDQRTGATTTADMEFYFHFQFHLSCRMCADLVSSLAVIPALLLRGLFTSPCQAKLVRTRMSATPSFTRICPTPTAWKSDLLPLLWVLDSFGDWTSHPSASVLSYNQNWDKHYREKVHAGSLRSNFYFVNSLLGSIVVKVAVRDPCASGRIYVYPQLHIGKFVLFLRGVIKGGIGIRWFDKPRKNNHRLVLTLKRPALLLGWASLYAPTPNKVLVEIVELSLEKGDEGTGTNPAVRAGRHRFESCHLSCGSSCGYRMMGITKQKFGNEHEMSIYELFHYSLFPGPFVAFTYNKKQPPAFELHSISPSLRTKKWAAPQLYTPFDSDLVDSELRAPCSQEEKDSSFVASARDDKRELRLSMKSGLTELLALLSSSDPFVRNFFVRTEPLAESNPVPQDPISAIHPPCIYPETSPIKNDECVTPLAANAEGCCRKKGTLLRSAGCVGSRITSEFFTLKFKHVGAKCYPALLLRSNRSPLMLLRRRFLAFSSLWTGAHTGRADEACLRNGRKRPLFRLFVGPPAEHSGL</sequence>
<dbReference type="GO" id="GO:0017004">
    <property type="term" value="P:cytochrome complex assembly"/>
    <property type="evidence" value="ECO:0007669"/>
    <property type="project" value="UniProtKB-KW"/>
</dbReference>
<evidence type="ECO:0000313" key="3">
    <source>
        <dbReference type="EMBL" id="VFU63784.1"/>
    </source>
</evidence>
<dbReference type="InterPro" id="IPR003567">
    <property type="entry name" value="Cyt_c_biogenesis"/>
</dbReference>
<evidence type="ECO:0000256" key="2">
    <source>
        <dbReference type="ARBA" id="ARBA00022748"/>
    </source>
</evidence>
<organism evidence="3">
    <name type="scientific">Salix viminalis</name>
    <name type="common">Common osier</name>
    <name type="synonym">Basket willow</name>
    <dbReference type="NCBI Taxonomy" id="40686"/>
    <lineage>
        <taxon>Eukaryota</taxon>
        <taxon>Viridiplantae</taxon>
        <taxon>Streptophyta</taxon>
        <taxon>Embryophyta</taxon>
        <taxon>Tracheophyta</taxon>
        <taxon>Spermatophyta</taxon>
        <taxon>Magnoliopsida</taxon>
        <taxon>eudicotyledons</taxon>
        <taxon>Gunneridae</taxon>
        <taxon>Pentapetalae</taxon>
        <taxon>rosids</taxon>
        <taxon>fabids</taxon>
        <taxon>Malpighiales</taxon>
        <taxon>Salicaceae</taxon>
        <taxon>Saliceae</taxon>
        <taxon>Salix</taxon>
    </lineage>
</organism>
<gene>
    <name evidence="3" type="ORF">SVIM_LOCUS486497</name>
</gene>
<keyword evidence="2" id="KW-0201">Cytochrome c-type biogenesis</keyword>
<dbReference type="EMBL" id="CAADRP010002227">
    <property type="protein sequence ID" value="VFU63784.1"/>
    <property type="molecule type" value="Genomic_DNA"/>
</dbReference>
<dbReference type="GO" id="GO:0015232">
    <property type="term" value="F:heme transmembrane transporter activity"/>
    <property type="evidence" value="ECO:0007669"/>
    <property type="project" value="InterPro"/>
</dbReference>
<reference evidence="3" key="1">
    <citation type="submission" date="2019-03" db="EMBL/GenBank/DDBJ databases">
        <authorList>
            <person name="Mank J."/>
            <person name="Almeida P."/>
        </authorList>
    </citation>
    <scope>NUCLEOTIDE SEQUENCE</scope>
    <source>
        <strain evidence="3">78183</strain>
    </source>
</reference>
<evidence type="ECO:0000256" key="1">
    <source>
        <dbReference type="ARBA" id="ARBA00009186"/>
    </source>
</evidence>
<accession>A0A6N2N9V7</accession>
<name>A0A6N2N9V7_SALVM</name>
<dbReference type="PRINTS" id="PR01410">
    <property type="entry name" value="CCBIOGENESIS"/>
</dbReference>
<dbReference type="PANTHER" id="PTHR43653:SF1">
    <property type="entry name" value="CYTOCHROME C-TYPE BIOGENESIS PROTEIN CCMF"/>
    <property type="match status" value="1"/>
</dbReference>
<proteinExistence type="inferred from homology"/>
<dbReference type="AlphaFoldDB" id="A0A6N2N9V7"/>
<dbReference type="GO" id="GO:0016020">
    <property type="term" value="C:membrane"/>
    <property type="evidence" value="ECO:0007669"/>
    <property type="project" value="InterPro"/>
</dbReference>